<dbReference type="InterPro" id="IPR000504">
    <property type="entry name" value="RRM_dom"/>
</dbReference>
<feature type="domain" description="RRM" evidence="14">
    <location>
        <begin position="72"/>
        <end position="154"/>
    </location>
</feature>
<name>A0AAW2YYH2_9EUKA</name>
<feature type="region of interest" description="Disordered" evidence="13">
    <location>
        <begin position="206"/>
        <end position="354"/>
    </location>
</feature>
<keyword evidence="4" id="KW-0677">Repeat</keyword>
<feature type="domain" description="C3H1-type" evidence="15">
    <location>
        <begin position="156"/>
        <end position="183"/>
    </location>
</feature>
<feature type="compositionally biased region" description="Basic residues" evidence="13">
    <location>
        <begin position="254"/>
        <end position="269"/>
    </location>
</feature>
<dbReference type="InterPro" id="IPR035979">
    <property type="entry name" value="RBD_domain_sf"/>
</dbReference>
<dbReference type="Proteomes" id="UP001431209">
    <property type="component" value="Unassembled WGS sequence"/>
</dbReference>
<reference evidence="16 17" key="1">
    <citation type="submission" date="2024-03" db="EMBL/GenBank/DDBJ databases">
        <title>The Acrasis kona genome and developmental transcriptomes reveal deep origins of eukaryotic multicellular pathways.</title>
        <authorList>
            <person name="Sheikh S."/>
            <person name="Fu C.-J."/>
            <person name="Brown M.W."/>
            <person name="Baldauf S.L."/>
        </authorList>
    </citation>
    <scope>NUCLEOTIDE SEQUENCE [LARGE SCALE GENOMIC DNA]</scope>
    <source>
        <strain evidence="16 17">ATCC MYA-3509</strain>
    </source>
</reference>
<keyword evidence="6 12" id="KW-0862">Zinc</keyword>
<keyword evidence="9" id="KW-0508">mRNA splicing</keyword>
<dbReference type="Gene3D" id="3.30.70.330">
    <property type="match status" value="1"/>
</dbReference>
<feature type="compositionally biased region" description="Polar residues" evidence="13">
    <location>
        <begin position="342"/>
        <end position="354"/>
    </location>
</feature>
<evidence type="ECO:0000256" key="3">
    <source>
        <dbReference type="ARBA" id="ARBA00022723"/>
    </source>
</evidence>
<evidence type="ECO:0000256" key="7">
    <source>
        <dbReference type="ARBA" id="ARBA00022884"/>
    </source>
</evidence>
<dbReference type="GO" id="GO:0003677">
    <property type="term" value="F:DNA binding"/>
    <property type="evidence" value="ECO:0007669"/>
    <property type="project" value="UniProtKB-KW"/>
</dbReference>
<feature type="compositionally biased region" description="Polar residues" evidence="13">
    <location>
        <begin position="311"/>
        <end position="320"/>
    </location>
</feature>
<feature type="compositionally biased region" description="Basic and acidic residues" evidence="13">
    <location>
        <begin position="232"/>
        <end position="248"/>
    </location>
</feature>
<proteinExistence type="predicted"/>
<organism evidence="16 17">
    <name type="scientific">Acrasis kona</name>
    <dbReference type="NCBI Taxonomy" id="1008807"/>
    <lineage>
        <taxon>Eukaryota</taxon>
        <taxon>Discoba</taxon>
        <taxon>Heterolobosea</taxon>
        <taxon>Tetramitia</taxon>
        <taxon>Eutetramitia</taxon>
        <taxon>Acrasidae</taxon>
        <taxon>Acrasis</taxon>
    </lineage>
</organism>
<dbReference type="AlphaFoldDB" id="A0AAW2YYH2"/>
<dbReference type="PANTHER" id="PTHR12620">
    <property type="entry name" value="U2 SNRNP AUXILIARY FACTOR, SMALL SUBUNIT"/>
    <property type="match status" value="1"/>
</dbReference>
<dbReference type="GO" id="GO:0008270">
    <property type="term" value="F:zinc ion binding"/>
    <property type="evidence" value="ECO:0007669"/>
    <property type="project" value="UniProtKB-KW"/>
</dbReference>
<dbReference type="PROSITE" id="PS50103">
    <property type="entry name" value="ZF_C3H1"/>
    <property type="match status" value="2"/>
</dbReference>
<evidence type="ECO:0000256" key="6">
    <source>
        <dbReference type="ARBA" id="ARBA00022833"/>
    </source>
</evidence>
<evidence type="ECO:0000313" key="16">
    <source>
        <dbReference type="EMBL" id="KAL0482546.1"/>
    </source>
</evidence>
<feature type="zinc finger region" description="C3H1-type" evidence="12">
    <location>
        <begin position="19"/>
        <end position="47"/>
    </location>
</feature>
<evidence type="ECO:0000259" key="15">
    <source>
        <dbReference type="PROSITE" id="PS50103"/>
    </source>
</evidence>
<dbReference type="PRINTS" id="PR01848">
    <property type="entry name" value="U2AUXFACTOR"/>
</dbReference>
<evidence type="ECO:0000256" key="8">
    <source>
        <dbReference type="ARBA" id="ARBA00023125"/>
    </source>
</evidence>
<dbReference type="InterPro" id="IPR003954">
    <property type="entry name" value="RRM_euk-type"/>
</dbReference>
<keyword evidence="7 11" id="KW-0694">RNA-binding</keyword>
<evidence type="ECO:0000256" key="13">
    <source>
        <dbReference type="SAM" id="MobiDB-lite"/>
    </source>
</evidence>
<dbReference type="SMART" id="SM00361">
    <property type="entry name" value="RRM_1"/>
    <property type="match status" value="1"/>
</dbReference>
<feature type="domain" description="C3H1-type" evidence="15">
    <location>
        <begin position="19"/>
        <end position="47"/>
    </location>
</feature>
<keyword evidence="8" id="KW-0238">DNA-binding</keyword>
<evidence type="ECO:0000313" key="17">
    <source>
        <dbReference type="Proteomes" id="UP001431209"/>
    </source>
</evidence>
<protein>
    <submittedName>
        <fullName evidence="16">Splicing factor U2AF 35 kDa subunit</fullName>
    </submittedName>
</protein>
<accession>A0AAW2YYH2</accession>
<dbReference type="FunFam" id="3.30.70.330:FF:000122">
    <property type="entry name" value="Splicing factor U2AF small subunit"/>
    <property type="match status" value="1"/>
</dbReference>
<evidence type="ECO:0000256" key="11">
    <source>
        <dbReference type="PROSITE-ProRule" id="PRU00176"/>
    </source>
</evidence>
<comment type="subcellular location">
    <subcellularLocation>
        <location evidence="1">Nucleus</location>
    </subcellularLocation>
</comment>
<dbReference type="GO" id="GO:0003723">
    <property type="term" value="F:RNA binding"/>
    <property type="evidence" value="ECO:0007669"/>
    <property type="project" value="UniProtKB-UniRule"/>
</dbReference>
<keyword evidence="10" id="KW-0539">Nucleus</keyword>
<dbReference type="EMBL" id="JAOPGA020000870">
    <property type="protein sequence ID" value="KAL0482546.1"/>
    <property type="molecule type" value="Genomic_DNA"/>
</dbReference>
<keyword evidence="3 12" id="KW-0479">Metal-binding</keyword>
<dbReference type="SUPFAM" id="SSF54928">
    <property type="entry name" value="RNA-binding domain, RBD"/>
    <property type="match status" value="1"/>
</dbReference>
<keyword evidence="17" id="KW-1185">Reference proteome</keyword>
<dbReference type="PROSITE" id="PS50102">
    <property type="entry name" value="RRM"/>
    <property type="match status" value="1"/>
</dbReference>
<dbReference type="InterPro" id="IPR000571">
    <property type="entry name" value="Znf_CCCH"/>
</dbReference>
<dbReference type="Pfam" id="PF00642">
    <property type="entry name" value="zf-CCCH"/>
    <property type="match status" value="1"/>
</dbReference>
<evidence type="ECO:0000259" key="14">
    <source>
        <dbReference type="PROSITE" id="PS50102"/>
    </source>
</evidence>
<evidence type="ECO:0000256" key="12">
    <source>
        <dbReference type="PROSITE-ProRule" id="PRU00723"/>
    </source>
</evidence>
<dbReference type="GO" id="GO:0089701">
    <property type="term" value="C:U2AF complex"/>
    <property type="evidence" value="ECO:0007669"/>
    <property type="project" value="InterPro"/>
</dbReference>
<keyword evidence="5 12" id="KW-0863">Zinc-finger</keyword>
<evidence type="ECO:0000256" key="10">
    <source>
        <dbReference type="ARBA" id="ARBA00023242"/>
    </source>
</evidence>
<evidence type="ECO:0000256" key="4">
    <source>
        <dbReference type="ARBA" id="ARBA00022737"/>
    </source>
</evidence>
<evidence type="ECO:0000256" key="2">
    <source>
        <dbReference type="ARBA" id="ARBA00022664"/>
    </source>
</evidence>
<evidence type="ECO:0000256" key="9">
    <source>
        <dbReference type="ARBA" id="ARBA00023187"/>
    </source>
</evidence>
<dbReference type="GO" id="GO:0000398">
    <property type="term" value="P:mRNA splicing, via spliceosome"/>
    <property type="evidence" value="ECO:0007669"/>
    <property type="project" value="InterPro"/>
</dbReference>
<gene>
    <name evidence="16" type="ORF">AKO1_014447</name>
</gene>
<keyword evidence="2" id="KW-0507">mRNA processing</keyword>
<evidence type="ECO:0000256" key="5">
    <source>
        <dbReference type="ARBA" id="ARBA00022771"/>
    </source>
</evidence>
<dbReference type="InterPro" id="IPR012677">
    <property type="entry name" value="Nucleotide-bd_a/b_plait_sf"/>
</dbReference>
<feature type="zinc finger region" description="C3H1-type" evidence="12">
    <location>
        <begin position="156"/>
        <end position="183"/>
    </location>
</feature>
<comment type="caution">
    <text evidence="16">The sequence shown here is derived from an EMBL/GenBank/DDBJ whole genome shotgun (WGS) entry which is preliminary data.</text>
</comment>
<dbReference type="InterPro" id="IPR009145">
    <property type="entry name" value="U2AF_small"/>
</dbReference>
<dbReference type="SMART" id="SM00356">
    <property type="entry name" value="ZnF_C3H1"/>
    <property type="match status" value="2"/>
</dbReference>
<evidence type="ECO:0000256" key="1">
    <source>
        <dbReference type="ARBA" id="ARBA00004123"/>
    </source>
</evidence>
<sequence>MADGNTFGAEHLADIYGTEKDKFNCPFYWKIGACRHGDRCTRNHNKPVYSQTLLIPHMYPNPVVQPLMDEQGNLLVYDSKFLQEHFEEFFEDVFEELSKSGEIDELNVCDNVAEHLVGNVYVKYFREEDAQAAMEQLKGRFYAGRILTPEFSPVTDFREARCRQFEQNECLRSGMCNFMHLKKPSHEIGKRCFGRRWDQLLNYHDKKKRDDGGAGRGRGGAFGDRASSPKNRSSDRRRSGSRSPDKRGNNFRNDRRRRSRSRSPRGRRGGYRDSLYDDGFGTVAPVTSHANYEPESKRRRSDHYHDDRYAGSSSYPSSGQDHYKVPSYNDASAQEYDPENAHYQTYPQSDSNRN</sequence>